<name>A0A0P1NZZ9_9BACT</name>
<feature type="transmembrane region" description="Helical" evidence="2">
    <location>
        <begin position="12"/>
        <end position="32"/>
    </location>
</feature>
<accession>A0A0P1NZZ9</accession>
<evidence type="ECO:0000313" key="7">
    <source>
        <dbReference type="EMBL" id="CUU03079.1"/>
    </source>
</evidence>
<dbReference type="Gene3D" id="2.40.30.170">
    <property type="match status" value="1"/>
</dbReference>
<dbReference type="InterPro" id="IPR006143">
    <property type="entry name" value="RND_pump_MFP"/>
</dbReference>
<accession>A0A0P1MHE9</accession>
<dbReference type="Pfam" id="PF25917">
    <property type="entry name" value="BSH_RND"/>
    <property type="match status" value="1"/>
</dbReference>
<dbReference type="Gene3D" id="2.40.420.20">
    <property type="match status" value="1"/>
</dbReference>
<dbReference type="PANTHER" id="PTHR30469">
    <property type="entry name" value="MULTIDRUG RESISTANCE PROTEIN MDTA"/>
    <property type="match status" value="1"/>
</dbReference>
<dbReference type="NCBIfam" id="TIGR01730">
    <property type="entry name" value="RND_mfp"/>
    <property type="match status" value="1"/>
</dbReference>
<evidence type="ECO:0000259" key="3">
    <source>
        <dbReference type="Pfam" id="PF25917"/>
    </source>
</evidence>
<accession>A0A0P1LPA9</accession>
<proteinExistence type="inferred from homology"/>
<dbReference type="GO" id="GO:0015562">
    <property type="term" value="F:efflux transmembrane transporter activity"/>
    <property type="evidence" value="ECO:0007669"/>
    <property type="project" value="TreeGrafter"/>
</dbReference>
<sequence>MVGKIAFKKFFIFAGIFVILGAILILGLILSGDDDKETTALKEVETGEIFFPVKIDVARKGDLIQLISASALAKPACEIDIIPRVGGQIVNLNAYNGKFVKEGELILKIDDTEFKIALKQAEHNLLDARVEYNLMKSGIVPGGGNPERFKREIDSLRVIYEDMRKKFEAGQISEVEIERVKRDYEALLVYSDVNREDVIANKSGLNRALVEYEKAKLNLSYTEIKAPFSGYIADCELTPGDYITAGQKCMKLVDISKIRVICELTEMQMARINLGNIAEVEFVAYPGEVFKGRVVEINPYIDIKRRLGKVVIEIENPEHKIKPGMFGSVRIQGEVYKNILLVPRRAVIMRDDKPVVFVYQSNGEDQGLSKWFYVELGRENEQFYEIKSGINPGDTIIVEGNYNLAHDSKVKIVR</sequence>
<accession>A0A0P1P833</accession>
<evidence type="ECO:0000259" key="5">
    <source>
        <dbReference type="Pfam" id="PF25975"/>
    </source>
</evidence>
<keyword evidence="9" id="KW-1185">Reference proteome</keyword>
<accession>A0A0P1L5V4</accession>
<reference evidence="7 8" key="1">
    <citation type="submission" date="2015-11" db="EMBL/GenBank/DDBJ databases">
        <authorList>
            <person name="Zhang Y."/>
            <person name="Guo Z."/>
        </authorList>
    </citation>
    <scope>NUCLEOTIDE SEQUENCE [LARGE SCALE GENOMIC DNA]</scope>
    <source>
        <strain evidence="7">JGI-4</strain>
    </source>
</reference>
<dbReference type="FunFam" id="2.40.30.170:FF:000010">
    <property type="entry name" value="Efflux RND transporter periplasmic adaptor subunit"/>
    <property type="match status" value="1"/>
</dbReference>
<evidence type="ECO:0000313" key="8">
    <source>
        <dbReference type="Proteomes" id="UP000182011"/>
    </source>
</evidence>
<accession>A0A0S4MVP4</accession>
<dbReference type="GO" id="GO:1990281">
    <property type="term" value="C:efflux pump complex"/>
    <property type="evidence" value="ECO:0007669"/>
    <property type="project" value="TreeGrafter"/>
</dbReference>
<dbReference type="Pfam" id="PF25954">
    <property type="entry name" value="Beta-barrel_RND_2"/>
    <property type="match status" value="1"/>
</dbReference>
<accession>A0A0P1NT71</accession>
<dbReference type="EMBL" id="FAOP01000003">
    <property type="protein sequence ID" value="CUU03079.1"/>
    <property type="molecule type" value="Genomic_DNA"/>
</dbReference>
<dbReference type="InterPro" id="IPR058649">
    <property type="entry name" value="CzcB_C"/>
</dbReference>
<dbReference type="InterPro" id="IPR058625">
    <property type="entry name" value="MdtA-like_BSH"/>
</dbReference>
<dbReference type="Proteomes" id="UP000182011">
    <property type="component" value="Unassembled WGS sequence"/>
</dbReference>
<accession>A0A0N7MPB9</accession>
<keyword evidence="2" id="KW-0812">Transmembrane</keyword>
<dbReference type="InterPro" id="IPR058792">
    <property type="entry name" value="Beta-barrel_RND_2"/>
</dbReference>
<evidence type="ECO:0000313" key="6">
    <source>
        <dbReference type="EMBL" id="CUS91116.1"/>
    </source>
</evidence>
<keyword evidence="2" id="KW-0472">Membrane</keyword>
<dbReference type="Gene3D" id="2.40.50.100">
    <property type="match status" value="1"/>
</dbReference>
<accession>A0A0P1L6G6</accession>
<feature type="domain" description="Multidrug resistance protein MdtA-like barrel-sandwich hybrid" evidence="3">
    <location>
        <begin position="79"/>
        <end position="253"/>
    </location>
</feature>
<evidence type="ECO:0000313" key="9">
    <source>
        <dbReference type="Proteomes" id="UP000182200"/>
    </source>
</evidence>
<reference evidence="6 9" key="2">
    <citation type="submission" date="2015-11" db="EMBL/GenBank/DDBJ databases">
        <authorList>
            <person name="Varghese N."/>
        </authorList>
    </citation>
    <scope>NUCLEOTIDE SEQUENCE [LARGE SCALE GENOMIC DNA]</scope>
    <source>
        <strain evidence="6 9">JGI-8</strain>
    </source>
</reference>
<dbReference type="OrthoDB" id="9810430at2"/>
<keyword evidence="2" id="KW-1133">Transmembrane helix</keyword>
<dbReference type="SUPFAM" id="SSF111369">
    <property type="entry name" value="HlyD-like secretion proteins"/>
    <property type="match status" value="1"/>
</dbReference>
<dbReference type="RefSeq" id="WP_047134946.1">
    <property type="nucleotide sequence ID" value="NZ_CZVI01000023.1"/>
</dbReference>
<gene>
    <name evidence="7" type="ORF">JGI4_00691</name>
    <name evidence="6" type="ORF">JGI8_01507</name>
</gene>
<evidence type="ECO:0000259" key="4">
    <source>
        <dbReference type="Pfam" id="PF25954"/>
    </source>
</evidence>
<dbReference type="EMBL" id="CZVI01000023">
    <property type="protein sequence ID" value="CUS91116.1"/>
    <property type="molecule type" value="Genomic_DNA"/>
</dbReference>
<accession>A0A0P1M7F8</accession>
<dbReference type="PANTHER" id="PTHR30469:SF15">
    <property type="entry name" value="HLYD FAMILY OF SECRETION PROTEINS"/>
    <property type="match status" value="1"/>
</dbReference>
<dbReference type="AlphaFoldDB" id="A0A0P1NZZ9"/>
<dbReference type="STRING" id="1633631.GCA_001442925_00691"/>
<dbReference type="Proteomes" id="UP000182200">
    <property type="component" value="Unassembled WGS sequence"/>
</dbReference>
<comment type="similarity">
    <text evidence="1">Belongs to the membrane fusion protein (MFP) (TC 8.A.1) family.</text>
</comment>
<feature type="domain" description="CusB-like beta-barrel" evidence="4">
    <location>
        <begin position="262"/>
        <end position="334"/>
    </location>
</feature>
<accession>A0A0P1LF71</accession>
<protein>
    <submittedName>
        <fullName evidence="7">RND family efflux transporter, MFP subunit</fullName>
    </submittedName>
</protein>
<evidence type="ECO:0000256" key="2">
    <source>
        <dbReference type="SAM" id="Phobius"/>
    </source>
</evidence>
<dbReference type="Pfam" id="PF25975">
    <property type="entry name" value="CzcB_C"/>
    <property type="match status" value="1"/>
</dbReference>
<organism evidence="7 8">
    <name type="scientific">Candidatus Kryptonium thompsonii</name>
    <dbReference type="NCBI Taxonomy" id="1633631"/>
    <lineage>
        <taxon>Bacteria</taxon>
        <taxon>Pseudomonadati</taxon>
        <taxon>Candidatus Kryptoniota</taxon>
        <taxon>Candidatus Kryptonium</taxon>
    </lineage>
</organism>
<evidence type="ECO:0000256" key="1">
    <source>
        <dbReference type="ARBA" id="ARBA00009477"/>
    </source>
</evidence>
<feature type="domain" description="CzcB-like C-terminal circularly permuted SH3-like" evidence="5">
    <location>
        <begin position="341"/>
        <end position="402"/>
    </location>
</feature>